<organism evidence="2 3">
    <name type="scientific">Ruegeria denitrificans</name>
    <dbReference type="NCBI Taxonomy" id="1715692"/>
    <lineage>
        <taxon>Bacteria</taxon>
        <taxon>Pseudomonadati</taxon>
        <taxon>Pseudomonadota</taxon>
        <taxon>Alphaproteobacteria</taxon>
        <taxon>Rhodobacterales</taxon>
        <taxon>Roseobacteraceae</taxon>
        <taxon>Ruegeria</taxon>
    </lineage>
</organism>
<dbReference type="InterPro" id="IPR011049">
    <property type="entry name" value="Serralysin-like_metalloprot_C"/>
</dbReference>
<dbReference type="InterPro" id="IPR018511">
    <property type="entry name" value="Hemolysin-typ_Ca-bd_CS"/>
</dbReference>
<dbReference type="STRING" id="1715692.RUE5091_01785"/>
<sequence>MLSQLMESLRARLLTSSTLAQETSRDGQTLLNNFFQSTVVDDTPAFVLANDFSRLLNFGEIVTNNAVAAVQAQGEDVDIFNFASGRIEANNGPEVLATGVQVAGSAAVRNFGEIAGEFNGVQFAGPDSSGSLDNFSGGVISSDSRAVDIQGQGIDVRNFGDIIGTGDQRNGTIYTNSTAEDVSISNFSGATIDAGDGNQGAGISLQVGDEVGDRVETDVFNGFGATIQGRGQAAANTGLAGDGIRIDDGAEGAILETEIINSGLISTESNQGTAAGIRIANGANAEGEILNTSTGVIEGPRNGLYIGEGEHDLDVLNFGTIQSGSRAVNIDGSGVDLVNGGDILGTGDQRNGTIYADDTASDFSINNLATGSIDAGEGNQGAGVSLSLSAEGNGEVEVTNAGSIAGRGNAGAGLGTAGDGIRLEGVRQEGGGFGPAQFTGTISNTGSVTSEGANGTVGAFRAVNNVHFQGQLVNEETGVFAGGQNGVYFGTGDHSGGSFVNRGTVTSDSRALNIDGEGLEVINEGDILGTGNQRNGTVYADGTADNYTFTNTGLVDAGEGNNGSAVSLQTGDVSGDVVSAAVVNEGTLQGRGDAAEGNQVGDGLRLFTSQDDASFAGVVVNEGLIAGSEDSDAAAGLRVDGGLNLVGAVLNEGEIRGTVNAIDASDAGTVTIVNDDEGVINGDVLLSNGDDIFVDLGTTNGNIFGGAGNDTLIAGDADNILTGGLGDDFIDGGAGINTADFSDLDVAVEVRLDANGNGTATRDTGFNISVTDAVVAAPDQFGSNIADGAGFVDQAVQGNLYYNIHTNQFPAGEIRGQLLVDSDVTENGVRTVTLSGGLDAAQEPGPLSSSEATGEATVVITQNLNTGEVTYSSELSVVGISEAELGTPIPGTVSAIHLHNAPAGVNGPVVQDTLVDAGATLDVNATGGTGVIGQDVIENQFETDVLQSIENVIGSDDGDLIIGSDQSNVINGGAGGDVILGEGGDDILIGGRGRDTFSFGEDFGNDVIQDFEIGRDQLQFGDLGPDFGDAVNVAQDGNDTLITFGNEGSVRLAGINSADLTEDDFVA</sequence>
<dbReference type="Pfam" id="PF07452">
    <property type="entry name" value="CHRD"/>
    <property type="match status" value="2"/>
</dbReference>
<dbReference type="EC" id="3.4.24.40" evidence="2"/>
<gene>
    <name evidence="2" type="primary">prtG</name>
    <name evidence="2" type="ORF">RUE5091_01785</name>
</gene>
<proteinExistence type="predicted"/>
<dbReference type="Proteomes" id="UP000051260">
    <property type="component" value="Unassembled WGS sequence"/>
</dbReference>
<dbReference type="Gene3D" id="2.150.10.10">
    <property type="entry name" value="Serralysin-like metalloprotease, C-terminal"/>
    <property type="match status" value="1"/>
</dbReference>
<keyword evidence="3" id="KW-1185">Reference proteome</keyword>
<dbReference type="AlphaFoldDB" id="A0A0P1IFP7"/>
<reference evidence="3" key="1">
    <citation type="submission" date="2015-09" db="EMBL/GenBank/DDBJ databases">
        <authorList>
            <person name="Rodrigo-Torres L."/>
            <person name="Arahal D.R."/>
        </authorList>
    </citation>
    <scope>NUCLEOTIDE SEQUENCE [LARGE SCALE GENOMIC DNA]</scope>
    <source>
        <strain evidence="3">CECT 5091</strain>
    </source>
</reference>
<dbReference type="PROSITE" id="PS00330">
    <property type="entry name" value="HEMOLYSIN_CALCIUM"/>
    <property type="match status" value="1"/>
</dbReference>
<dbReference type="GO" id="GO:0016787">
    <property type="term" value="F:hydrolase activity"/>
    <property type="evidence" value="ECO:0007669"/>
    <property type="project" value="UniProtKB-KW"/>
</dbReference>
<dbReference type="PRINTS" id="PR00313">
    <property type="entry name" value="CABNDNGRPT"/>
</dbReference>
<feature type="domain" description="CHRD" evidence="1">
    <location>
        <begin position="741"/>
        <end position="818"/>
    </location>
</feature>
<evidence type="ECO:0000313" key="2">
    <source>
        <dbReference type="EMBL" id="CUJ97298.1"/>
    </source>
</evidence>
<accession>A0A0P1IFP7</accession>
<dbReference type="GO" id="GO:0005509">
    <property type="term" value="F:calcium ion binding"/>
    <property type="evidence" value="ECO:0007669"/>
    <property type="project" value="InterPro"/>
</dbReference>
<dbReference type="EMBL" id="CYUD01000005">
    <property type="protein sequence ID" value="CUJ97298.1"/>
    <property type="molecule type" value="Genomic_DNA"/>
</dbReference>
<dbReference type="InterPro" id="IPR010895">
    <property type="entry name" value="CHRD"/>
</dbReference>
<dbReference type="InterPro" id="IPR001343">
    <property type="entry name" value="Hemolysn_Ca-bd"/>
</dbReference>
<evidence type="ECO:0000259" key="1">
    <source>
        <dbReference type="Pfam" id="PF07452"/>
    </source>
</evidence>
<name>A0A0P1IFP7_9RHOB</name>
<keyword evidence="2" id="KW-0378">Hydrolase</keyword>
<evidence type="ECO:0000313" key="3">
    <source>
        <dbReference type="Proteomes" id="UP000051260"/>
    </source>
</evidence>
<protein>
    <submittedName>
        <fullName evidence="2">Serralysin G</fullName>
        <ecNumber evidence="2">3.4.24.40</ecNumber>
    </submittedName>
</protein>
<dbReference type="SUPFAM" id="SSF51120">
    <property type="entry name" value="beta-Roll"/>
    <property type="match status" value="1"/>
</dbReference>
<feature type="domain" description="CHRD" evidence="1">
    <location>
        <begin position="838"/>
        <end position="927"/>
    </location>
</feature>
<dbReference type="RefSeq" id="WP_058281530.1">
    <property type="nucleotide sequence ID" value="NZ_CYUD01000005.1"/>
</dbReference>
<dbReference type="Pfam" id="PF00353">
    <property type="entry name" value="HemolysinCabind"/>
    <property type="match status" value="2"/>
</dbReference>